<comment type="similarity">
    <text evidence="1 4">Belongs to the eukaryotic ribosomal protein eS6 family.</text>
</comment>
<dbReference type="Proteomes" id="UP001219933">
    <property type="component" value="Chromosome 1"/>
</dbReference>
<dbReference type="GO" id="GO:0005840">
    <property type="term" value="C:ribosome"/>
    <property type="evidence" value="ECO:0007669"/>
    <property type="project" value="UniProtKB-KW"/>
</dbReference>
<dbReference type="PANTHER" id="PTHR11502">
    <property type="entry name" value="40S RIBOSOMAL PROTEIN S6"/>
    <property type="match status" value="1"/>
</dbReference>
<dbReference type="Gene3D" id="1.20.5.2650">
    <property type="match status" value="1"/>
</dbReference>
<keyword evidence="3 4" id="KW-0687">Ribonucleoprotein</keyword>
<evidence type="ECO:0000313" key="7">
    <source>
        <dbReference type="Proteomes" id="UP001219933"/>
    </source>
</evidence>
<evidence type="ECO:0000256" key="5">
    <source>
        <dbReference type="SAM" id="MobiDB-lite"/>
    </source>
</evidence>
<evidence type="ECO:0000256" key="4">
    <source>
        <dbReference type="PIRNR" id="PIRNR002129"/>
    </source>
</evidence>
<organism evidence="6 7">
    <name type="scientific">Malassezia cuniculi</name>
    <dbReference type="NCBI Taxonomy" id="948313"/>
    <lineage>
        <taxon>Eukaryota</taxon>
        <taxon>Fungi</taxon>
        <taxon>Dikarya</taxon>
        <taxon>Basidiomycota</taxon>
        <taxon>Ustilaginomycotina</taxon>
        <taxon>Malasseziomycetes</taxon>
        <taxon>Malasseziales</taxon>
        <taxon>Malasseziaceae</taxon>
        <taxon>Malassezia</taxon>
    </lineage>
</organism>
<evidence type="ECO:0000313" key="6">
    <source>
        <dbReference type="EMBL" id="WFD33694.1"/>
    </source>
</evidence>
<dbReference type="SMART" id="SM01405">
    <property type="entry name" value="Ribosomal_S6e"/>
    <property type="match status" value="1"/>
</dbReference>
<dbReference type="Pfam" id="PF01092">
    <property type="entry name" value="Ribosomal_S6e"/>
    <property type="match status" value="1"/>
</dbReference>
<dbReference type="GO" id="GO:0006412">
    <property type="term" value="P:translation"/>
    <property type="evidence" value="ECO:0007669"/>
    <property type="project" value="InterPro"/>
</dbReference>
<dbReference type="EMBL" id="CP119877">
    <property type="protein sequence ID" value="WFD33694.1"/>
    <property type="molecule type" value="Genomic_DNA"/>
</dbReference>
<feature type="compositionally biased region" description="Basic and acidic residues" evidence="5">
    <location>
        <begin position="192"/>
        <end position="213"/>
    </location>
</feature>
<keyword evidence="2 4" id="KW-0689">Ribosomal protein</keyword>
<proteinExistence type="inferred from homology"/>
<evidence type="ECO:0000256" key="3">
    <source>
        <dbReference type="ARBA" id="ARBA00023274"/>
    </source>
</evidence>
<gene>
    <name evidence="6" type="primary">RPS6</name>
    <name evidence="6" type="ORF">MCUN1_000507</name>
</gene>
<reference evidence="6" key="1">
    <citation type="submission" date="2023-03" db="EMBL/GenBank/DDBJ databases">
        <title>Mating type loci evolution in Malassezia.</title>
        <authorList>
            <person name="Coelho M.A."/>
        </authorList>
    </citation>
    <scope>NUCLEOTIDE SEQUENCE</scope>
    <source>
        <strain evidence="6">CBS 11721</strain>
    </source>
</reference>
<protein>
    <recommendedName>
        <fullName evidence="4">40S ribosomal protein S6</fullName>
    </recommendedName>
</protein>
<sequence>MKLNVANPATGAQKSFEFMDERLVRCFYDKRMSQDVEVDSLGDEWKGYVLRIGGGNDKQGFPMKQGVLLPHRVRLLLGKGHSCYRTRRTGERRRKSVRGCIVGPDIQALHCIVVKQGEQEIPGLTDAESTVPKRLGPKRANHIRKFFNLSKEDDVRSFVIRREVQPKKEGAKPYTKAPKIQRLITPQRLQRKRDVTRAKKNRAQEKQEERAEYEALLAKRLHEKKEQREAVHRARKTTQA</sequence>
<evidence type="ECO:0000256" key="2">
    <source>
        <dbReference type="ARBA" id="ARBA00022980"/>
    </source>
</evidence>
<dbReference type="GO" id="GO:0003735">
    <property type="term" value="F:structural constituent of ribosome"/>
    <property type="evidence" value="ECO:0007669"/>
    <property type="project" value="InterPro"/>
</dbReference>
<dbReference type="AlphaFoldDB" id="A0AAF0ERK2"/>
<feature type="compositionally biased region" description="Basic and acidic residues" evidence="5">
    <location>
        <begin position="223"/>
        <end position="232"/>
    </location>
</feature>
<evidence type="ECO:0000256" key="1">
    <source>
        <dbReference type="ARBA" id="ARBA00009312"/>
    </source>
</evidence>
<feature type="region of interest" description="Disordered" evidence="5">
    <location>
        <begin position="190"/>
        <end position="240"/>
    </location>
</feature>
<dbReference type="InterPro" id="IPR014401">
    <property type="entry name" value="Ribosomal_eS6-like"/>
</dbReference>
<dbReference type="GO" id="GO:1990904">
    <property type="term" value="C:ribonucleoprotein complex"/>
    <property type="evidence" value="ECO:0007669"/>
    <property type="project" value="UniProtKB-KW"/>
</dbReference>
<keyword evidence="7" id="KW-1185">Reference proteome</keyword>
<dbReference type="PIRSF" id="PIRSF002129">
    <property type="entry name" value="Ribosom_S6_euk"/>
    <property type="match status" value="1"/>
</dbReference>
<dbReference type="InterPro" id="IPR001377">
    <property type="entry name" value="Ribosomal_eS6"/>
</dbReference>
<accession>A0AAF0ERK2</accession>
<name>A0AAF0ERK2_9BASI</name>